<feature type="domain" description="Polycystin cation channel PKD1/PKD2" evidence="14">
    <location>
        <begin position="1204"/>
        <end position="1403"/>
    </location>
</feature>
<evidence type="ECO:0008006" key="17">
    <source>
        <dbReference type="Google" id="ProtNLM"/>
    </source>
</evidence>
<name>A0A7S2S7E1_9STRA</name>
<dbReference type="Pfam" id="PF20519">
    <property type="entry name" value="Polycystin_dom"/>
    <property type="match status" value="1"/>
</dbReference>
<feature type="domain" description="Polycystin" evidence="15">
    <location>
        <begin position="944"/>
        <end position="1115"/>
    </location>
</feature>
<feature type="transmembrane region" description="Helical" evidence="13">
    <location>
        <begin position="1299"/>
        <end position="1330"/>
    </location>
</feature>
<evidence type="ECO:0000256" key="12">
    <source>
        <dbReference type="SAM" id="MobiDB-lite"/>
    </source>
</evidence>
<dbReference type="GO" id="GO:0005509">
    <property type="term" value="F:calcium ion binding"/>
    <property type="evidence" value="ECO:0007669"/>
    <property type="project" value="InterPro"/>
</dbReference>
<keyword evidence="3 13" id="KW-0812">Transmembrane</keyword>
<keyword evidence="9" id="KW-0407">Ion channel</keyword>
<comment type="similarity">
    <text evidence="2">Belongs to the polycystin family.</text>
</comment>
<keyword evidence="9" id="KW-0813">Transport</keyword>
<keyword evidence="6 11" id="KW-0040">ANK repeat</keyword>
<evidence type="ECO:0000256" key="10">
    <source>
        <dbReference type="PIRSR" id="PIRSR603915-2"/>
    </source>
</evidence>
<keyword evidence="7 13" id="KW-0472">Membrane</keyword>
<dbReference type="Gene3D" id="1.25.40.20">
    <property type="entry name" value="Ankyrin repeat-containing domain"/>
    <property type="match status" value="3"/>
</dbReference>
<evidence type="ECO:0000256" key="3">
    <source>
        <dbReference type="ARBA" id="ARBA00022692"/>
    </source>
</evidence>
<keyword evidence="4" id="KW-0677">Repeat</keyword>
<dbReference type="PROSITE" id="PS50297">
    <property type="entry name" value="ANK_REP_REGION"/>
    <property type="match status" value="2"/>
</dbReference>
<evidence type="ECO:0000256" key="6">
    <source>
        <dbReference type="ARBA" id="ARBA00023043"/>
    </source>
</evidence>
<evidence type="ECO:0000256" key="5">
    <source>
        <dbReference type="ARBA" id="ARBA00022989"/>
    </source>
</evidence>
<sequence length="1519" mass="172143">MDLPPPPTLDDLRKWREDREKNKPKVGLKAKSKTAPSPTRANDEKTTQEQPTSPGVDPLKTNSSQVKALSQYKEEIGRLKSRFNKQIHKERGQTSKLVSNLEEALTGFRQEIENIKLLLPMDQPQVTKSTRRDGTRRTLLLGGGQESQNSALAKELLHAAQGAQLSKCIDILEGTHELPLDVNIVDDTNRSPIFLLVERISIDEDAYSDDERHNILPKVLELLIELGADVNMCDESGRSAFWIACDENELDLVSTLVQAERPGVSKVNKDGAHVLSLLANPNQSCIEIVQNHTGSGHYQKLSTIWHLAIEKGSIPMLKLLVEAQLKLEVLTRELIESGEEDADGNVVRHQNSRRQSQGWGSSTPQHTNHSNDGKLFEDWKESFELGDTSTWVKQTNRLGNRAWRKDGSPLHIAILKARHEEDAQEMIDVLLDELPINQDADVFMTLFDPNAEDEFGNTPLHIAARFGFNKCIASLLTYCHHFDSHDGIMVNINKQESRKRMTALMIAIQNGHETSVEELFERNNLMIHVAVPKTDGNGKVRKHDLALRASVGDQTALHLACCQPVELDAVVLLLCKNKGEVNLKDKYGFSPLHLAAMNGHVMIVKCLLKYNANAASVENFGKETALHIAAALGHINILNVLLRKGGAEVHSENKKGRTALHHAFQRHLFLSAQVEYCLQVSNPNEEDHPGISEQITNFKRVMSRRLETIRPTSYQVQELLKNHFSFEQRKVRIDAEDPDTAHTNIFSLKDDLPDTGSFNLELLFLAINNQNMLIKMLLDAGGDLDHEDKFGDPAFITSAKFDWFDIHEEEMTEIYDHPNEMGYDSAIFTDKRTQFAVRAKWIHTGERTRALQDLLYWMVFLILLTVIAINYSGRDSHESFSMQQGIIDRVVGDEWDPVDLKGLDDVGNLEDWELYLKNVLIGSLWESNLPYYSRNSSEPFAKRMHTNQGAMLNGMLSLVGRPRYRQIRTASDSCSNENPSLTSQTDGMCFHGATRGTYMTSTSSIDKSPFNCTLQNSTELTFEYEENKAYPINGKFGYYSNGGFSIVLPKSASEAEELIDSLTKCDFLALNTRLAVVEFTLYSRSQQLFTHGAVFLELTAAGGIVSGNRWETRKLVNYSTDEDFTDLVPEILWFIMVIFYCGSEFLAMRESWGEEHIQKKNTPMWWAPTVMKTDQAIQKLMDDPKEFKVLMALPRYTCLERSICMYKTSRNIPPYWVSPFNYVDCVIMMFIITLIGVHISLVTQSNARLSEFKMYSNSENFVDVSDLFWLASVRQHLLAIVVLLCYIKSLEYLQVTRGLAIPVIIIGGMLMQLLSFFLIFAVFILAFALFDFVLYGLTFEPTSSVLRSVVFTFRAALGDLDFDGKYELDRTFAIMMTCVSAFLLVVLLLNLLIAVMNEAYEEIKDSAEARWCYMQFRMIVQNRRKVKNIDDMVHAVPNPHLIEKTLSLATARDEKSTSFIEEEDTTKTEIQEAPQRRDTAAIHVLEEHIVEKGKKLSHWLADKVSRLENPKNSNQVSPE</sequence>
<feature type="region of interest" description="Disordered" evidence="12">
    <location>
        <begin position="341"/>
        <end position="373"/>
    </location>
</feature>
<organism evidence="16">
    <name type="scientific">Mucochytrium quahogii</name>
    <dbReference type="NCBI Taxonomy" id="96639"/>
    <lineage>
        <taxon>Eukaryota</taxon>
        <taxon>Sar</taxon>
        <taxon>Stramenopiles</taxon>
        <taxon>Bigyra</taxon>
        <taxon>Labyrinthulomycetes</taxon>
        <taxon>Thraustochytrida</taxon>
        <taxon>Thraustochytriidae</taxon>
        <taxon>Mucochytrium</taxon>
    </lineage>
</organism>
<dbReference type="SUPFAM" id="SSF48403">
    <property type="entry name" value="Ankyrin repeat"/>
    <property type="match status" value="2"/>
</dbReference>
<keyword evidence="9" id="KW-0109">Calcium transport</keyword>
<evidence type="ECO:0000313" key="16">
    <source>
        <dbReference type="EMBL" id="CAD9691758.1"/>
    </source>
</evidence>
<dbReference type="Pfam" id="PF08016">
    <property type="entry name" value="PKD_channel"/>
    <property type="match status" value="1"/>
</dbReference>
<gene>
    <name evidence="16" type="ORF">QSP1433_LOCUS11103</name>
</gene>
<feature type="compositionally biased region" description="Polar residues" evidence="12">
    <location>
        <begin position="353"/>
        <end position="368"/>
    </location>
</feature>
<reference evidence="16" key="1">
    <citation type="submission" date="2021-01" db="EMBL/GenBank/DDBJ databases">
        <authorList>
            <person name="Corre E."/>
            <person name="Pelletier E."/>
            <person name="Niang G."/>
            <person name="Scheremetjew M."/>
            <person name="Finn R."/>
            <person name="Kale V."/>
            <person name="Holt S."/>
            <person name="Cochrane G."/>
            <person name="Meng A."/>
            <person name="Brown T."/>
            <person name="Cohen L."/>
        </authorList>
    </citation>
    <scope>NUCLEOTIDE SEQUENCE</scope>
    <source>
        <strain evidence="16">NY070348D</strain>
    </source>
</reference>
<keyword evidence="9" id="KW-0406">Ion transport</keyword>
<dbReference type="PRINTS" id="PR01433">
    <property type="entry name" value="POLYCYSTIN2"/>
</dbReference>
<feature type="transmembrane region" description="Helical" evidence="13">
    <location>
        <begin position="854"/>
        <end position="873"/>
    </location>
</feature>
<evidence type="ECO:0000256" key="8">
    <source>
        <dbReference type="ARBA" id="ARBA00023180"/>
    </source>
</evidence>
<dbReference type="InterPro" id="IPR003915">
    <property type="entry name" value="PKD_2"/>
</dbReference>
<feature type="compositionally biased region" description="Basic and acidic residues" evidence="12">
    <location>
        <begin position="10"/>
        <end position="23"/>
    </location>
</feature>
<keyword evidence="5 13" id="KW-1133">Transmembrane helix</keyword>
<feature type="disulfide bond" evidence="10">
    <location>
        <begin position="974"/>
        <end position="989"/>
    </location>
</feature>
<feature type="transmembrane region" description="Helical" evidence="13">
    <location>
        <begin position="1225"/>
        <end position="1247"/>
    </location>
</feature>
<keyword evidence="9" id="KW-0107">Calcium channel</keyword>
<feature type="transmembrane region" description="Helical" evidence="13">
    <location>
        <begin position="1267"/>
        <end position="1287"/>
    </location>
</feature>
<feature type="binding site" evidence="9">
    <location>
        <position position="1478"/>
    </location>
    <ligand>
        <name>Ca(2+)</name>
        <dbReference type="ChEBI" id="CHEBI:29108"/>
        <label>2</label>
    </ligand>
</feature>
<feature type="repeat" description="ANK" evidence="11">
    <location>
        <begin position="587"/>
        <end position="619"/>
    </location>
</feature>
<feature type="transmembrane region" description="Helical" evidence="13">
    <location>
        <begin position="1372"/>
        <end position="1395"/>
    </location>
</feature>
<dbReference type="InterPro" id="IPR013122">
    <property type="entry name" value="PKD1_2_channel"/>
</dbReference>
<proteinExistence type="inferred from homology"/>
<evidence type="ECO:0000256" key="1">
    <source>
        <dbReference type="ARBA" id="ARBA00004141"/>
    </source>
</evidence>
<evidence type="ECO:0000259" key="15">
    <source>
        <dbReference type="Pfam" id="PF20519"/>
    </source>
</evidence>
<keyword evidence="9" id="KW-0106">Calcium</keyword>
<dbReference type="SMART" id="SM00248">
    <property type="entry name" value="ANK"/>
    <property type="match status" value="11"/>
</dbReference>
<dbReference type="PROSITE" id="PS50088">
    <property type="entry name" value="ANK_REPEAT"/>
    <property type="match status" value="2"/>
</dbReference>
<evidence type="ECO:0000259" key="14">
    <source>
        <dbReference type="Pfam" id="PF08016"/>
    </source>
</evidence>
<evidence type="ECO:0000256" key="4">
    <source>
        <dbReference type="ARBA" id="ARBA00022737"/>
    </source>
</evidence>
<evidence type="ECO:0000256" key="9">
    <source>
        <dbReference type="PIRSR" id="PIRSR603915-1"/>
    </source>
</evidence>
<dbReference type="PANTHER" id="PTHR24126:SF14">
    <property type="entry name" value="ANK_REP_REGION DOMAIN-CONTAINING PROTEIN"/>
    <property type="match status" value="1"/>
</dbReference>
<feature type="region of interest" description="Disordered" evidence="12">
    <location>
        <begin position="1"/>
        <end position="65"/>
    </location>
</feature>
<dbReference type="Pfam" id="PF12796">
    <property type="entry name" value="Ank_2"/>
    <property type="match status" value="2"/>
</dbReference>
<dbReference type="GO" id="GO:0005262">
    <property type="term" value="F:calcium channel activity"/>
    <property type="evidence" value="ECO:0007669"/>
    <property type="project" value="UniProtKB-KW"/>
</dbReference>
<keyword evidence="9" id="KW-0479">Metal-binding</keyword>
<dbReference type="GO" id="GO:0016020">
    <property type="term" value="C:membrane"/>
    <property type="evidence" value="ECO:0007669"/>
    <property type="project" value="UniProtKB-SubCell"/>
</dbReference>
<dbReference type="InterPro" id="IPR002110">
    <property type="entry name" value="Ankyrin_rpt"/>
</dbReference>
<evidence type="ECO:0000256" key="7">
    <source>
        <dbReference type="ARBA" id="ARBA00023136"/>
    </source>
</evidence>
<dbReference type="InterPro" id="IPR046791">
    <property type="entry name" value="Polycystin_dom"/>
</dbReference>
<accession>A0A7S2S7E1</accession>
<evidence type="ECO:0000256" key="2">
    <source>
        <dbReference type="ARBA" id="ARBA00007200"/>
    </source>
</evidence>
<dbReference type="PANTHER" id="PTHR24126">
    <property type="entry name" value="ANKYRIN REPEAT, PH AND SEC7 DOMAIN CONTAINING PROTEIN SECG-RELATED"/>
    <property type="match status" value="1"/>
</dbReference>
<evidence type="ECO:0000256" key="13">
    <source>
        <dbReference type="SAM" id="Phobius"/>
    </source>
</evidence>
<comment type="subcellular location">
    <subcellularLocation>
        <location evidence="1">Membrane</location>
        <topology evidence="1">Multi-pass membrane protein</topology>
    </subcellularLocation>
</comment>
<feature type="repeat" description="ANK" evidence="11">
    <location>
        <begin position="621"/>
        <end position="645"/>
    </location>
</feature>
<evidence type="ECO:0000256" key="11">
    <source>
        <dbReference type="PROSITE-ProRule" id="PRU00023"/>
    </source>
</evidence>
<protein>
    <recommendedName>
        <fullName evidence="17">Ion transport domain-containing protein</fullName>
    </recommendedName>
</protein>
<dbReference type="EMBL" id="HBHK01017540">
    <property type="protein sequence ID" value="CAD9691758.1"/>
    <property type="molecule type" value="Transcribed_RNA"/>
</dbReference>
<dbReference type="InterPro" id="IPR036770">
    <property type="entry name" value="Ankyrin_rpt-contain_sf"/>
</dbReference>
<keyword evidence="8" id="KW-0325">Glycoprotein</keyword>